<sequence length="390" mass="44114">MLVQYEPMTHKSGPSVLIGEAPTPKANGKRVERWKRKKGKPEVLSGLRQMISACIVKERGIGSGSAHNSSSIKVLQRSRRLSKNEMILKLGDGKAIIAEVVGSVELAISHHISGPLNTQTRDGYLYYIIFTDDHSQYGYVYLIRPASYKYLKVWGSPTYVKRLVGHKLDSRSSLYRRDAILLEESSEVSHETLETTSAPIVPADSVPVLRRSTRVTNHLRVDPPKGIKPVGYKLVYKYKLGADGDVTTFKARPVAKGYIQRLGVDFEETYSPVKMAKSIRILLVIVALYDYKIWQMDVKTGFLNGFVDQEIYIDQLEGFTSVGEEQKVCRLQRSIYGLKQASQNWNIRFEEVIWGYDFIKNESDPCVYKKISGSSVAYLLLYVDDILLCE</sequence>
<reference evidence="2" key="1">
    <citation type="submission" date="2020-06" db="EMBL/GenBank/DDBJ databases">
        <authorList>
            <person name="Li T."/>
            <person name="Hu X."/>
            <person name="Zhang T."/>
            <person name="Song X."/>
            <person name="Zhang H."/>
            <person name="Dai N."/>
            <person name="Sheng W."/>
            <person name="Hou X."/>
            <person name="Wei L."/>
        </authorList>
    </citation>
    <scope>NUCLEOTIDE SEQUENCE</scope>
    <source>
        <strain evidence="2">KEN1</strain>
        <tissue evidence="2">Leaf</tissue>
    </source>
</reference>
<dbReference type="AlphaFoldDB" id="A0AAW2XXG5"/>
<dbReference type="EMBL" id="JACGWN010000002">
    <property type="protein sequence ID" value="KAL0458709.1"/>
    <property type="molecule type" value="Genomic_DNA"/>
</dbReference>
<dbReference type="Pfam" id="PF07727">
    <property type="entry name" value="RVT_2"/>
    <property type="match status" value="1"/>
</dbReference>
<proteinExistence type="predicted"/>
<name>A0AAW2XXG5_9LAMI</name>
<evidence type="ECO:0000259" key="1">
    <source>
        <dbReference type="Pfam" id="PF07727"/>
    </source>
</evidence>
<gene>
    <name evidence="2" type="ORF">Slati_0498100</name>
</gene>
<dbReference type="InterPro" id="IPR043502">
    <property type="entry name" value="DNA/RNA_pol_sf"/>
</dbReference>
<dbReference type="SUPFAM" id="SSF56672">
    <property type="entry name" value="DNA/RNA polymerases"/>
    <property type="match status" value="1"/>
</dbReference>
<feature type="domain" description="Reverse transcriptase Ty1/copia-type" evidence="1">
    <location>
        <begin position="221"/>
        <end position="389"/>
    </location>
</feature>
<protein>
    <recommendedName>
        <fullName evidence="1">Reverse transcriptase Ty1/copia-type domain-containing protein</fullName>
    </recommendedName>
</protein>
<comment type="caution">
    <text evidence="2">The sequence shown here is derived from an EMBL/GenBank/DDBJ whole genome shotgun (WGS) entry which is preliminary data.</text>
</comment>
<organism evidence="2">
    <name type="scientific">Sesamum latifolium</name>
    <dbReference type="NCBI Taxonomy" id="2727402"/>
    <lineage>
        <taxon>Eukaryota</taxon>
        <taxon>Viridiplantae</taxon>
        <taxon>Streptophyta</taxon>
        <taxon>Embryophyta</taxon>
        <taxon>Tracheophyta</taxon>
        <taxon>Spermatophyta</taxon>
        <taxon>Magnoliopsida</taxon>
        <taxon>eudicotyledons</taxon>
        <taxon>Gunneridae</taxon>
        <taxon>Pentapetalae</taxon>
        <taxon>asterids</taxon>
        <taxon>lamiids</taxon>
        <taxon>Lamiales</taxon>
        <taxon>Pedaliaceae</taxon>
        <taxon>Sesamum</taxon>
    </lineage>
</organism>
<dbReference type="InterPro" id="IPR013103">
    <property type="entry name" value="RVT_2"/>
</dbReference>
<evidence type="ECO:0000313" key="2">
    <source>
        <dbReference type="EMBL" id="KAL0458709.1"/>
    </source>
</evidence>
<accession>A0AAW2XXG5</accession>
<reference evidence="2" key="2">
    <citation type="journal article" date="2024" name="Plant">
        <title>Genomic evolution and insights into agronomic trait innovations of Sesamum species.</title>
        <authorList>
            <person name="Miao H."/>
            <person name="Wang L."/>
            <person name="Qu L."/>
            <person name="Liu H."/>
            <person name="Sun Y."/>
            <person name="Le M."/>
            <person name="Wang Q."/>
            <person name="Wei S."/>
            <person name="Zheng Y."/>
            <person name="Lin W."/>
            <person name="Duan Y."/>
            <person name="Cao H."/>
            <person name="Xiong S."/>
            <person name="Wang X."/>
            <person name="Wei L."/>
            <person name="Li C."/>
            <person name="Ma Q."/>
            <person name="Ju M."/>
            <person name="Zhao R."/>
            <person name="Li G."/>
            <person name="Mu C."/>
            <person name="Tian Q."/>
            <person name="Mei H."/>
            <person name="Zhang T."/>
            <person name="Gao T."/>
            <person name="Zhang H."/>
        </authorList>
    </citation>
    <scope>NUCLEOTIDE SEQUENCE</scope>
    <source>
        <strain evidence="2">KEN1</strain>
    </source>
</reference>